<accession>A0A5M6D2P7</accession>
<dbReference type="EMBL" id="VWSF01000022">
    <property type="protein sequence ID" value="KAA5541276.1"/>
    <property type="molecule type" value="Genomic_DNA"/>
</dbReference>
<feature type="transmembrane region" description="Helical" evidence="1">
    <location>
        <begin position="21"/>
        <end position="42"/>
    </location>
</feature>
<keyword evidence="1" id="KW-0472">Membrane</keyword>
<dbReference type="Proteomes" id="UP000323426">
    <property type="component" value="Unassembled WGS sequence"/>
</dbReference>
<reference evidence="2 3" key="1">
    <citation type="submission" date="2019-09" db="EMBL/GenBank/DDBJ databases">
        <title>Genome sequence and assembly of Adhaeribacter sp.</title>
        <authorList>
            <person name="Chhetri G."/>
        </authorList>
    </citation>
    <scope>NUCLEOTIDE SEQUENCE [LARGE SCALE GENOMIC DNA]</scope>
    <source>
        <strain evidence="2 3">DK36</strain>
    </source>
</reference>
<name>A0A5M6D2P7_9BACT</name>
<keyword evidence="3" id="KW-1185">Reference proteome</keyword>
<keyword evidence="1" id="KW-1133">Transmembrane helix</keyword>
<protein>
    <submittedName>
        <fullName evidence="2">Uncharacterized protein</fullName>
    </submittedName>
</protein>
<sequence length="188" mass="21751">MNKVNLKKSKSKEYQSAKIKRYWMIDVFAFLICFAAMFGIGVVSFDNILQGTKFFILFALAGLIISMILVWLLFAILPNLKNYERTSKYISTSLIFIGLTLLVPEIAAFINDRFSLTAECSDYKIQRKSLGGNRSKTYWIYVNINGQEERIELYKTKWEQYNENEPITLCMAVGFLGFEVIRISNNSR</sequence>
<keyword evidence="1" id="KW-0812">Transmembrane</keyword>
<organism evidence="2 3">
    <name type="scientific">Adhaeribacter rhizoryzae</name>
    <dbReference type="NCBI Taxonomy" id="2607907"/>
    <lineage>
        <taxon>Bacteria</taxon>
        <taxon>Pseudomonadati</taxon>
        <taxon>Bacteroidota</taxon>
        <taxon>Cytophagia</taxon>
        <taxon>Cytophagales</taxon>
        <taxon>Hymenobacteraceae</taxon>
        <taxon>Adhaeribacter</taxon>
    </lineage>
</organism>
<evidence type="ECO:0000256" key="1">
    <source>
        <dbReference type="SAM" id="Phobius"/>
    </source>
</evidence>
<dbReference type="RefSeq" id="WP_150091649.1">
    <property type="nucleotide sequence ID" value="NZ_VWSF01000022.1"/>
</dbReference>
<dbReference type="AlphaFoldDB" id="A0A5M6D2P7"/>
<evidence type="ECO:0000313" key="2">
    <source>
        <dbReference type="EMBL" id="KAA5541276.1"/>
    </source>
</evidence>
<evidence type="ECO:0000313" key="3">
    <source>
        <dbReference type="Proteomes" id="UP000323426"/>
    </source>
</evidence>
<proteinExistence type="predicted"/>
<feature type="transmembrane region" description="Helical" evidence="1">
    <location>
        <begin position="54"/>
        <end position="77"/>
    </location>
</feature>
<feature type="transmembrane region" description="Helical" evidence="1">
    <location>
        <begin position="89"/>
        <end position="110"/>
    </location>
</feature>
<gene>
    <name evidence="2" type="ORF">F0145_20970</name>
</gene>
<comment type="caution">
    <text evidence="2">The sequence shown here is derived from an EMBL/GenBank/DDBJ whole genome shotgun (WGS) entry which is preliminary data.</text>
</comment>